<keyword evidence="2" id="KW-1185">Reference proteome</keyword>
<sequence>MRTANCARLAYAARHLLEVDATLRRSTGETVTEALSAISVPTLAGQLAAAVAARAPVPPLTQLRAAARALRLLGVLTCMLRGAAAANCLCLMDLLKEVTGAEAGVLLDQEFQGLSRSLGRAA</sequence>
<name>A0A1C5HBU0_9ACTN</name>
<dbReference type="Proteomes" id="UP000199408">
    <property type="component" value="Unassembled WGS sequence"/>
</dbReference>
<protein>
    <submittedName>
        <fullName evidence="1">Uncharacterized protein</fullName>
    </submittedName>
</protein>
<dbReference type="EMBL" id="FMDN01000003">
    <property type="protein sequence ID" value="SCG43489.1"/>
    <property type="molecule type" value="Genomic_DNA"/>
</dbReference>
<accession>A0A1C5HBU0</accession>
<proteinExistence type="predicted"/>
<evidence type="ECO:0000313" key="1">
    <source>
        <dbReference type="EMBL" id="SCG43489.1"/>
    </source>
</evidence>
<organism evidence="1 2">
    <name type="scientific">Micromonospora halophytica</name>
    <dbReference type="NCBI Taxonomy" id="47864"/>
    <lineage>
        <taxon>Bacteria</taxon>
        <taxon>Bacillati</taxon>
        <taxon>Actinomycetota</taxon>
        <taxon>Actinomycetes</taxon>
        <taxon>Micromonosporales</taxon>
        <taxon>Micromonosporaceae</taxon>
        <taxon>Micromonospora</taxon>
    </lineage>
</organism>
<dbReference type="AlphaFoldDB" id="A0A1C5HBU0"/>
<reference evidence="2" key="1">
    <citation type="submission" date="2016-06" db="EMBL/GenBank/DDBJ databases">
        <authorList>
            <person name="Varghese N."/>
        </authorList>
    </citation>
    <scope>NUCLEOTIDE SEQUENCE [LARGE SCALE GENOMIC DNA]</scope>
    <source>
        <strain evidence="2">DSM 43171</strain>
    </source>
</reference>
<gene>
    <name evidence="1" type="ORF">GA0070560_103449</name>
</gene>
<evidence type="ECO:0000313" key="2">
    <source>
        <dbReference type="Proteomes" id="UP000199408"/>
    </source>
</evidence>